<keyword evidence="2" id="KW-1185">Reference proteome</keyword>
<dbReference type="AlphaFoldDB" id="A0A7W5ZIH1"/>
<organism evidence="1 2">
    <name type="scientific">Runella defluvii</name>
    <dbReference type="NCBI Taxonomy" id="370973"/>
    <lineage>
        <taxon>Bacteria</taxon>
        <taxon>Pseudomonadati</taxon>
        <taxon>Bacteroidota</taxon>
        <taxon>Cytophagia</taxon>
        <taxon>Cytophagales</taxon>
        <taxon>Spirosomataceae</taxon>
        <taxon>Runella</taxon>
    </lineage>
</organism>
<sequence length="349" mass="39783">MKTLTSPEHFTFTNHFNQSLLKSRIAMMNKRKSNWKSFGKYGMFIASIWVCAAFTKPYREEVKTTLIEKIPVLGEVLETPVSKLTPLKDFVLEAKREPSSKTKYVHFNEGKLYWVITPKVTLKDLSMIQNEFEKVGCTFVVKQLKLNALGYYISEIKVGTSLPKGGGRSSSGLIKSVNKPFDSFGGWLSVKDASCGISSISYDTLFKKVVEKDQHLLSEWLKKHEKEHSKANKSEAYDEQTQNFRENFYKSPLRALNGLKELQQEELQFLAESGARNGVYFEDGNLRLDPFYITAEIFVDEKESNLGQIQQLDVKDISAILISAVYTDSSRKHLTRTVAVFTKNNQKLP</sequence>
<dbReference type="EMBL" id="JACIBY010000001">
    <property type="protein sequence ID" value="MBB3836547.1"/>
    <property type="molecule type" value="Genomic_DNA"/>
</dbReference>
<evidence type="ECO:0000313" key="2">
    <source>
        <dbReference type="Proteomes" id="UP000541352"/>
    </source>
</evidence>
<evidence type="ECO:0000313" key="1">
    <source>
        <dbReference type="EMBL" id="MBB3836547.1"/>
    </source>
</evidence>
<comment type="caution">
    <text evidence="1">The sequence shown here is derived from an EMBL/GenBank/DDBJ whole genome shotgun (WGS) entry which is preliminary data.</text>
</comment>
<accession>A0A7W5ZIH1</accession>
<dbReference type="Proteomes" id="UP000541352">
    <property type="component" value="Unassembled WGS sequence"/>
</dbReference>
<dbReference type="RefSeq" id="WP_183971284.1">
    <property type="nucleotide sequence ID" value="NZ_JACIBY010000001.1"/>
</dbReference>
<protein>
    <submittedName>
        <fullName evidence="1">Uncharacterized protein</fullName>
    </submittedName>
</protein>
<name>A0A7W5ZIH1_9BACT</name>
<reference evidence="1 2" key="1">
    <citation type="submission" date="2020-08" db="EMBL/GenBank/DDBJ databases">
        <title>Genomic Encyclopedia of Type Strains, Phase IV (KMG-IV): sequencing the most valuable type-strain genomes for metagenomic binning, comparative biology and taxonomic classification.</title>
        <authorList>
            <person name="Goeker M."/>
        </authorList>
    </citation>
    <scope>NUCLEOTIDE SEQUENCE [LARGE SCALE GENOMIC DNA]</scope>
    <source>
        <strain evidence="1 2">DSM 17976</strain>
    </source>
</reference>
<gene>
    <name evidence="1" type="ORF">FHS57_000529</name>
</gene>
<proteinExistence type="predicted"/>